<sequence length="318" mass="35646">MGRSIAAFYTPDDGLEHAIQIVEPAPGQNSGFPIMDVTFSPETQGHIAPAAAFTPLNTQRTIGATYSPIDGYRYIFFATTDNKVFWSRYTGNYKNPPNDPILRGQYPLVNELLGYPPSSIVDLAAYFSGGQLEVLVLMKNGDLWRMGGEPWSNQLSWSLIPFFARFIGGRRLAVFEGAGWGHVIIATIHDIVEVYYTWNRWGQVKIWTFDKQIIDVGTFYTPEDGVAHIIVATTALNQRTDVHEITFVPAQMPPTLRQLGTVNFIIHSLGAYVKPDLGRHVIMLEAPVAGPPVDLYLSWYYPGWVGFQYSSWPPLQAW</sequence>
<proteinExistence type="predicted"/>
<name>A0AAP9YF72_9GAMM</name>
<evidence type="ECO:0000313" key="2">
    <source>
        <dbReference type="Proteomes" id="UP000596192"/>
    </source>
</evidence>
<organism evidence="1 2">
    <name type="scientific">Azotobacter chroococcum</name>
    <dbReference type="NCBI Taxonomy" id="353"/>
    <lineage>
        <taxon>Bacteria</taxon>
        <taxon>Pseudomonadati</taxon>
        <taxon>Pseudomonadota</taxon>
        <taxon>Gammaproteobacteria</taxon>
        <taxon>Pseudomonadales</taxon>
        <taxon>Pseudomonadaceae</taxon>
        <taxon>Azotobacter</taxon>
    </lineage>
</organism>
<dbReference type="Proteomes" id="UP000596192">
    <property type="component" value="Chromosome"/>
</dbReference>
<protein>
    <recommendedName>
        <fullName evidence="3">Fucose-specific lectin</fullName>
    </recommendedName>
</protein>
<dbReference type="SUPFAM" id="SSF89372">
    <property type="entry name" value="Fucose-specific lectin"/>
    <property type="match status" value="1"/>
</dbReference>
<reference evidence="1 2" key="1">
    <citation type="submission" date="2020-12" db="EMBL/GenBank/DDBJ databases">
        <title>Genomic Analysis and Response surface optimization of nitrogen-fixing conditions for A. chroococcum strain HR1, Isolation from rhizosphere soil.</title>
        <authorList>
            <person name="Li J."/>
            <person name="Yang H."/>
            <person name="Liu H."/>
            <person name="Wang C."/>
            <person name="Tian Y."/>
            <person name="Lu X.Y."/>
        </authorList>
    </citation>
    <scope>NUCLEOTIDE SEQUENCE [LARGE SCALE GENOMIC DNA]</scope>
    <source>
        <strain evidence="1 2">HR1</strain>
    </source>
</reference>
<evidence type="ECO:0008006" key="3">
    <source>
        <dbReference type="Google" id="ProtNLM"/>
    </source>
</evidence>
<dbReference type="AlphaFoldDB" id="A0AAP9YF72"/>
<gene>
    <name evidence="1" type="ORF">GKQ51_03905</name>
</gene>
<dbReference type="EMBL" id="CP066310">
    <property type="protein sequence ID" value="QQE89508.1"/>
    <property type="molecule type" value="Genomic_DNA"/>
</dbReference>
<evidence type="ECO:0000313" key="1">
    <source>
        <dbReference type="EMBL" id="QQE89508.1"/>
    </source>
</evidence>
<accession>A0AAP9YF72</accession>
<dbReference type="RefSeq" id="WP_198867287.1">
    <property type="nucleotide sequence ID" value="NZ_CP066310.1"/>
</dbReference>